<feature type="compositionally biased region" description="Polar residues" evidence="1">
    <location>
        <begin position="50"/>
        <end position="63"/>
    </location>
</feature>
<name>A0A8S9XGQ6_APOLU</name>
<gene>
    <name evidence="2" type="ORF">GE061_016614</name>
</gene>
<dbReference type="EMBL" id="WIXP02000007">
    <property type="protein sequence ID" value="KAF6208163.1"/>
    <property type="molecule type" value="Genomic_DNA"/>
</dbReference>
<evidence type="ECO:0000313" key="2">
    <source>
        <dbReference type="EMBL" id="KAF6208163.1"/>
    </source>
</evidence>
<protein>
    <submittedName>
        <fullName evidence="2">Uncharacterized protein</fullName>
    </submittedName>
</protein>
<accession>A0A8S9XGQ6</accession>
<dbReference type="AlphaFoldDB" id="A0A8S9XGQ6"/>
<sequence>MNHRLETSRIGNSAVVEGQSESGFDGQRDKSRRDSGGGGEEFPSSSESSQRGAPSTCYSSHRGPSTARRMLSPAQLSRSCPELVSLPKGVSHVVFPPIAPSPQQS</sequence>
<evidence type="ECO:0000313" key="3">
    <source>
        <dbReference type="Proteomes" id="UP000466442"/>
    </source>
</evidence>
<feature type="compositionally biased region" description="Basic and acidic residues" evidence="1">
    <location>
        <begin position="26"/>
        <end position="35"/>
    </location>
</feature>
<comment type="caution">
    <text evidence="2">The sequence shown here is derived from an EMBL/GenBank/DDBJ whole genome shotgun (WGS) entry which is preliminary data.</text>
</comment>
<dbReference type="Proteomes" id="UP000466442">
    <property type="component" value="Unassembled WGS sequence"/>
</dbReference>
<keyword evidence="3" id="KW-1185">Reference proteome</keyword>
<feature type="region of interest" description="Disordered" evidence="1">
    <location>
        <begin position="1"/>
        <end position="78"/>
    </location>
</feature>
<evidence type="ECO:0000256" key="1">
    <source>
        <dbReference type="SAM" id="MobiDB-lite"/>
    </source>
</evidence>
<organism evidence="2 3">
    <name type="scientific">Apolygus lucorum</name>
    <name type="common">Small green plant bug</name>
    <name type="synonym">Lygocoris lucorum</name>
    <dbReference type="NCBI Taxonomy" id="248454"/>
    <lineage>
        <taxon>Eukaryota</taxon>
        <taxon>Metazoa</taxon>
        <taxon>Ecdysozoa</taxon>
        <taxon>Arthropoda</taxon>
        <taxon>Hexapoda</taxon>
        <taxon>Insecta</taxon>
        <taxon>Pterygota</taxon>
        <taxon>Neoptera</taxon>
        <taxon>Paraneoptera</taxon>
        <taxon>Hemiptera</taxon>
        <taxon>Heteroptera</taxon>
        <taxon>Panheteroptera</taxon>
        <taxon>Cimicomorpha</taxon>
        <taxon>Miridae</taxon>
        <taxon>Mirini</taxon>
        <taxon>Apolygus</taxon>
    </lineage>
</organism>
<reference evidence="2" key="1">
    <citation type="journal article" date="2021" name="Mol. Ecol. Resour.">
        <title>Apolygus lucorum genome provides insights into omnivorousness and mesophyll feeding.</title>
        <authorList>
            <person name="Liu Y."/>
            <person name="Liu H."/>
            <person name="Wang H."/>
            <person name="Huang T."/>
            <person name="Liu B."/>
            <person name="Yang B."/>
            <person name="Yin L."/>
            <person name="Li B."/>
            <person name="Zhang Y."/>
            <person name="Zhang S."/>
            <person name="Jiang F."/>
            <person name="Zhang X."/>
            <person name="Ren Y."/>
            <person name="Wang B."/>
            <person name="Wang S."/>
            <person name="Lu Y."/>
            <person name="Wu K."/>
            <person name="Fan W."/>
            <person name="Wang G."/>
        </authorList>
    </citation>
    <scope>NUCLEOTIDE SEQUENCE</scope>
    <source>
        <strain evidence="2">12Hb</strain>
    </source>
</reference>
<proteinExistence type="predicted"/>